<dbReference type="InterPro" id="IPR005632">
    <property type="entry name" value="Chaperone_Skp"/>
</dbReference>
<dbReference type="Gene3D" id="3.30.910.20">
    <property type="entry name" value="Skp domain"/>
    <property type="match status" value="1"/>
</dbReference>
<dbReference type="InterPro" id="IPR024930">
    <property type="entry name" value="Skp_dom_sf"/>
</dbReference>
<dbReference type="SUPFAM" id="SSF111384">
    <property type="entry name" value="OmpH-like"/>
    <property type="match status" value="1"/>
</dbReference>
<feature type="chain" id="PRO_5047303381" evidence="2">
    <location>
        <begin position="24"/>
        <end position="202"/>
    </location>
</feature>
<evidence type="ECO:0000256" key="1">
    <source>
        <dbReference type="SAM" id="MobiDB-lite"/>
    </source>
</evidence>
<gene>
    <name evidence="3" type="ORF">ACFOW1_16105</name>
</gene>
<name>A0ABV8Q2P1_9BACT</name>
<accession>A0ABV8Q2P1</accession>
<comment type="caution">
    <text evidence="3">The sequence shown here is derived from an EMBL/GenBank/DDBJ whole genome shotgun (WGS) entry which is preliminary data.</text>
</comment>
<feature type="compositionally biased region" description="Low complexity" evidence="1">
    <location>
        <begin position="187"/>
        <end position="202"/>
    </location>
</feature>
<evidence type="ECO:0000256" key="2">
    <source>
        <dbReference type="SAM" id="SignalP"/>
    </source>
</evidence>
<feature type="region of interest" description="Disordered" evidence="1">
    <location>
        <begin position="182"/>
        <end position="202"/>
    </location>
</feature>
<dbReference type="Proteomes" id="UP001595906">
    <property type="component" value="Unassembled WGS sequence"/>
</dbReference>
<evidence type="ECO:0000313" key="3">
    <source>
        <dbReference type="EMBL" id="MFC4233425.1"/>
    </source>
</evidence>
<proteinExistence type="predicted"/>
<keyword evidence="4" id="KW-1185">Reference proteome</keyword>
<dbReference type="SMART" id="SM00935">
    <property type="entry name" value="OmpH"/>
    <property type="match status" value="1"/>
</dbReference>
<dbReference type="RefSeq" id="WP_379015696.1">
    <property type="nucleotide sequence ID" value="NZ_JBHSDC010000029.1"/>
</dbReference>
<sequence>MKKVFVLCVAFALSLTFISNASAQQGKIGIFDEQTVLSLFPGIQQKLDTLMGKFVNDTLKPDYDYTYSQFLVKDSTFKKDSGKLTPQVRKVMLDDINNLKSKIVNWQQYQNQAMEQKQQEILAPYTQKVYDALVKIIQEQKYTYVMKSDAFVIPPPIADNLSLKVAIALKLPLPKEAQDALRNAGISTSTEAAPTKPAAKKN</sequence>
<organism evidence="3 4">
    <name type="scientific">Parasediminibacterium paludis</name>
    <dbReference type="NCBI Taxonomy" id="908966"/>
    <lineage>
        <taxon>Bacteria</taxon>
        <taxon>Pseudomonadati</taxon>
        <taxon>Bacteroidota</taxon>
        <taxon>Chitinophagia</taxon>
        <taxon>Chitinophagales</taxon>
        <taxon>Chitinophagaceae</taxon>
        <taxon>Parasediminibacterium</taxon>
    </lineage>
</organism>
<evidence type="ECO:0000313" key="4">
    <source>
        <dbReference type="Proteomes" id="UP001595906"/>
    </source>
</evidence>
<feature type="signal peptide" evidence="2">
    <location>
        <begin position="1"/>
        <end position="23"/>
    </location>
</feature>
<keyword evidence="2" id="KW-0732">Signal</keyword>
<dbReference type="Pfam" id="PF03938">
    <property type="entry name" value="OmpH"/>
    <property type="match status" value="1"/>
</dbReference>
<dbReference type="EMBL" id="JBHSDC010000029">
    <property type="protein sequence ID" value="MFC4233425.1"/>
    <property type="molecule type" value="Genomic_DNA"/>
</dbReference>
<protein>
    <submittedName>
        <fullName evidence="3">OmpH family outer membrane protein</fullName>
    </submittedName>
</protein>
<reference evidence="4" key="1">
    <citation type="journal article" date="2019" name="Int. J. Syst. Evol. Microbiol.">
        <title>The Global Catalogue of Microorganisms (GCM) 10K type strain sequencing project: providing services to taxonomists for standard genome sequencing and annotation.</title>
        <authorList>
            <consortium name="The Broad Institute Genomics Platform"/>
            <consortium name="The Broad Institute Genome Sequencing Center for Infectious Disease"/>
            <person name="Wu L."/>
            <person name="Ma J."/>
        </authorList>
    </citation>
    <scope>NUCLEOTIDE SEQUENCE [LARGE SCALE GENOMIC DNA]</scope>
    <source>
        <strain evidence="4">CECT 8010</strain>
    </source>
</reference>